<dbReference type="InterPro" id="IPR011677">
    <property type="entry name" value="TCTN1-3_dom"/>
</dbReference>
<evidence type="ECO:0000313" key="8">
    <source>
        <dbReference type="EMBL" id="RMX48963.1"/>
    </source>
</evidence>
<reference evidence="8 9" key="1">
    <citation type="journal article" date="2018" name="Sci. Rep.">
        <title>Comparative analysis of the Pocillopora damicornis genome highlights role of immune system in coral evolution.</title>
        <authorList>
            <person name="Cunning R."/>
            <person name="Bay R.A."/>
            <person name="Gillette P."/>
            <person name="Baker A.C."/>
            <person name="Traylor-Knowles N."/>
        </authorList>
    </citation>
    <scope>NUCLEOTIDE SEQUENCE [LARGE SCALE GENOMIC DNA]</scope>
    <source>
        <strain evidence="8">RSMAS</strain>
        <tissue evidence="8">Whole animal</tissue>
    </source>
</reference>
<feature type="domain" description="Tectonic-1-3" evidence="6">
    <location>
        <begin position="366"/>
        <end position="530"/>
    </location>
</feature>
<comment type="caution">
    <text evidence="8">The sequence shown here is derived from an EMBL/GenBank/DDBJ whole genome shotgun (WGS) entry which is preliminary data.</text>
</comment>
<dbReference type="AlphaFoldDB" id="A0A3M6U5K0"/>
<feature type="signal peptide" evidence="5">
    <location>
        <begin position="1"/>
        <end position="29"/>
    </location>
</feature>
<dbReference type="GO" id="GO:0060271">
    <property type="term" value="P:cilium assembly"/>
    <property type="evidence" value="ECO:0007669"/>
    <property type="project" value="TreeGrafter"/>
</dbReference>
<protein>
    <submittedName>
        <fullName evidence="8">Uncharacterized protein</fullName>
    </submittedName>
</protein>
<evidence type="ECO:0000259" key="6">
    <source>
        <dbReference type="Pfam" id="PF07773"/>
    </source>
</evidence>
<sequence length="593" mass="64664">MFLCKMAADLFWTTLFTILFFALPALIRSQSNRTVFSPSSTSGCTCDLTGNGCDVNCCCDTDCTTVDQQSFTECRDNDVNRDSRVCVSEEVIFKQNTKFLTETTGTGLFCIVRDNYESRNFYNDVQTATTSEEFSNLKSQSAAATVYDYSGQSDTSSSGSTSYMVGDPIILQFNNGAKGFLVLPRPLLGGECDDRSAAGYRQDASTECTRTITDLTTECESNAVLSAKSYFEGFEVVKNPAIIPSNSTVTNSTNNSTNNSTSPVSNSVAVEVKQPVLCKTNLGIPIQCSFISPPHPTLDAQNKTCNDVTYEVSYTILYSNDSTDIVSVLAEFVLGSITAEDRVALRQKVSVRFLKAGSEDNTFKRSGNPGYIVGEPLVAGKLTTDSDKEAIALNSDRNTWLTIISPTAGGTCCSNCTDRTSVAFGVDMRTGCTISIPQGSQLQCKLLQETVYNTLLRDQPTYVASFGNSDVNSVGDWVKILNTKPSDEPVQGDNECRNMRLGLHIEVLFANFGFLAKPQPRVVGVMYTYDEPKDVQYQCRGINCQPGSSSLEQRVEVVSSVGFVDVSNRPEPLVKPVPTFEAKAASDFFFPFF</sequence>
<feature type="chain" id="PRO_5018256157" evidence="5">
    <location>
        <begin position="30"/>
        <end position="593"/>
    </location>
</feature>
<evidence type="ECO:0000259" key="7">
    <source>
        <dbReference type="Pfam" id="PF25752"/>
    </source>
</evidence>
<dbReference type="STRING" id="46731.A0A3M6U5K0"/>
<dbReference type="OrthoDB" id="5979418at2759"/>
<dbReference type="Proteomes" id="UP000275408">
    <property type="component" value="Unassembled WGS sequence"/>
</dbReference>
<organism evidence="8 9">
    <name type="scientific">Pocillopora damicornis</name>
    <name type="common">Cauliflower coral</name>
    <name type="synonym">Millepora damicornis</name>
    <dbReference type="NCBI Taxonomy" id="46731"/>
    <lineage>
        <taxon>Eukaryota</taxon>
        <taxon>Metazoa</taxon>
        <taxon>Cnidaria</taxon>
        <taxon>Anthozoa</taxon>
        <taxon>Hexacorallia</taxon>
        <taxon>Scleractinia</taxon>
        <taxon>Astrocoeniina</taxon>
        <taxon>Pocilloporidae</taxon>
        <taxon>Pocillopora</taxon>
    </lineage>
</organism>
<keyword evidence="2 5" id="KW-0732">Signal</keyword>
<evidence type="ECO:0000256" key="1">
    <source>
        <dbReference type="ARBA" id="ARBA00007633"/>
    </source>
</evidence>
<dbReference type="OMA" id="LNGAQIC"/>
<comment type="similarity">
    <text evidence="1">Belongs to the tectonic family.</text>
</comment>
<dbReference type="InterPro" id="IPR040354">
    <property type="entry name" value="TCTN1-3"/>
</dbReference>
<keyword evidence="4" id="KW-0325">Glycoprotein</keyword>
<feature type="domain" description="Tectonic-1-3 N-terminal" evidence="7">
    <location>
        <begin position="34"/>
        <end position="127"/>
    </location>
</feature>
<evidence type="ECO:0000256" key="5">
    <source>
        <dbReference type="SAM" id="SignalP"/>
    </source>
</evidence>
<evidence type="ECO:0000256" key="2">
    <source>
        <dbReference type="ARBA" id="ARBA00022729"/>
    </source>
</evidence>
<proteinExistence type="inferred from homology"/>
<name>A0A3M6U5K0_POCDA</name>
<keyword evidence="9" id="KW-1185">Reference proteome</keyword>
<dbReference type="EMBL" id="RCHS01002221">
    <property type="protein sequence ID" value="RMX48963.1"/>
    <property type="molecule type" value="Genomic_DNA"/>
</dbReference>
<evidence type="ECO:0000256" key="4">
    <source>
        <dbReference type="ARBA" id="ARBA00023180"/>
    </source>
</evidence>
<dbReference type="InterPro" id="IPR057724">
    <property type="entry name" value="TCTN1-3_N"/>
</dbReference>
<dbReference type="PANTHER" id="PTHR14611">
    <property type="entry name" value="TECTONIC FAMILY MEMBER"/>
    <property type="match status" value="1"/>
</dbReference>
<gene>
    <name evidence="8" type="ORF">pdam_00008297</name>
</gene>
<evidence type="ECO:0000256" key="3">
    <source>
        <dbReference type="ARBA" id="ARBA00022794"/>
    </source>
</evidence>
<accession>A0A3M6U5K0</accession>
<dbReference type="Pfam" id="PF25752">
    <property type="entry name" value="DUF1619_N"/>
    <property type="match status" value="1"/>
</dbReference>
<keyword evidence="3" id="KW-0970">Cilium biogenesis/degradation</keyword>
<feature type="domain" description="Tectonic-1-3" evidence="6">
    <location>
        <begin position="160"/>
        <end position="355"/>
    </location>
</feature>
<dbReference type="PANTHER" id="PTHR14611:SF2">
    <property type="entry name" value="TECTONIC"/>
    <property type="match status" value="1"/>
</dbReference>
<evidence type="ECO:0000313" key="9">
    <source>
        <dbReference type="Proteomes" id="UP000275408"/>
    </source>
</evidence>
<dbReference type="Pfam" id="PF07773">
    <property type="entry name" value="TCTN_DUF1619"/>
    <property type="match status" value="2"/>
</dbReference>